<dbReference type="SUPFAM" id="SSF46785">
    <property type="entry name" value="Winged helix' DNA-binding domain"/>
    <property type="match status" value="1"/>
</dbReference>
<dbReference type="AlphaFoldDB" id="A0A9J7AW67"/>
<evidence type="ECO:0000313" key="5">
    <source>
        <dbReference type="Proteomes" id="UP001060336"/>
    </source>
</evidence>
<reference evidence="4" key="1">
    <citation type="submission" date="2022-08" db="EMBL/GenBank/DDBJ databases">
        <title>Nisaea acidiphila sp. nov., isolated from a marine algal debris and emended description of the genus Nisaea Urios et al. 2008.</title>
        <authorList>
            <person name="Kwon K."/>
        </authorList>
    </citation>
    <scope>NUCLEOTIDE SEQUENCE</scope>
    <source>
        <strain evidence="4">MEBiC11861</strain>
    </source>
</reference>
<dbReference type="PANTHER" id="PTHR13947:SF37">
    <property type="entry name" value="LD18367P"/>
    <property type="match status" value="1"/>
</dbReference>
<dbReference type="InterPro" id="IPR036388">
    <property type="entry name" value="WH-like_DNA-bd_sf"/>
</dbReference>
<dbReference type="InterPro" id="IPR000182">
    <property type="entry name" value="GNAT_dom"/>
</dbReference>
<proteinExistence type="predicted"/>
<sequence>MVDPEHDPVDAVRHFTRFFTGKVGVLKERLLDSAFTPPEARVIFELGHQDGLTARDLADMLALDPGYLSRLLGGLKRRGFVSQAVSERDRRRQILTLTGSGREAVETLIVRSRSEIGEVLAPLDAEKQRELVDNLKAAERLLACETASVVPVIRPHRAGDLSWILARQAALYEGEYGWDGEFERLLLKIGSDFVERYNPDDDCLWIAEHDGRIAGSAAVVRDGPETARLRIVYVEPAARGFGLGHKLVGASIDFARRQGYREMVLSTYSVLSTARRVYQAAGFELCREEPDEVFGQSLVEQHWRRDLA</sequence>
<dbReference type="CDD" id="cd04301">
    <property type="entry name" value="NAT_SF"/>
    <property type="match status" value="1"/>
</dbReference>
<dbReference type="RefSeq" id="WP_257770314.1">
    <property type="nucleotide sequence ID" value="NZ_CP102480.1"/>
</dbReference>
<dbReference type="InterPro" id="IPR000835">
    <property type="entry name" value="HTH_MarR-typ"/>
</dbReference>
<keyword evidence="5" id="KW-1185">Reference proteome</keyword>
<dbReference type="EMBL" id="CP102480">
    <property type="protein sequence ID" value="UUX51042.1"/>
    <property type="molecule type" value="Genomic_DNA"/>
</dbReference>
<feature type="domain" description="HTH marR-type" evidence="2">
    <location>
        <begin position="1"/>
        <end position="140"/>
    </location>
</feature>
<protein>
    <submittedName>
        <fullName evidence="4">Helix-turn-helix domain-containing GNAT family N-acetyltransferase</fullName>
    </submittedName>
</protein>
<dbReference type="PANTHER" id="PTHR13947">
    <property type="entry name" value="GNAT FAMILY N-ACETYLTRANSFERASE"/>
    <property type="match status" value="1"/>
</dbReference>
<dbReference type="PROSITE" id="PS50995">
    <property type="entry name" value="HTH_MARR_2"/>
    <property type="match status" value="1"/>
</dbReference>
<dbReference type="KEGG" id="naci:NUH88_04960"/>
<accession>A0A9J7AW67</accession>
<dbReference type="Gene3D" id="3.40.630.30">
    <property type="match status" value="1"/>
</dbReference>
<gene>
    <name evidence="4" type="ORF">NUH88_04960</name>
</gene>
<dbReference type="InterPro" id="IPR016181">
    <property type="entry name" value="Acyl_CoA_acyltransferase"/>
</dbReference>
<dbReference type="InterPro" id="IPR050769">
    <property type="entry name" value="NAT_camello-type"/>
</dbReference>
<name>A0A9J7AW67_9PROT</name>
<evidence type="ECO:0000259" key="3">
    <source>
        <dbReference type="PROSITE" id="PS51186"/>
    </source>
</evidence>
<dbReference type="GO" id="GO:0008080">
    <property type="term" value="F:N-acetyltransferase activity"/>
    <property type="evidence" value="ECO:0007669"/>
    <property type="project" value="InterPro"/>
</dbReference>
<dbReference type="PROSITE" id="PS51186">
    <property type="entry name" value="GNAT"/>
    <property type="match status" value="1"/>
</dbReference>
<dbReference type="SUPFAM" id="SSF55729">
    <property type="entry name" value="Acyl-CoA N-acyltransferases (Nat)"/>
    <property type="match status" value="1"/>
</dbReference>
<evidence type="ECO:0000313" key="4">
    <source>
        <dbReference type="EMBL" id="UUX51042.1"/>
    </source>
</evidence>
<keyword evidence="1" id="KW-0808">Transferase</keyword>
<dbReference type="SMART" id="SM00347">
    <property type="entry name" value="HTH_MARR"/>
    <property type="match status" value="1"/>
</dbReference>
<evidence type="ECO:0000256" key="1">
    <source>
        <dbReference type="ARBA" id="ARBA00022679"/>
    </source>
</evidence>
<dbReference type="GO" id="GO:0003700">
    <property type="term" value="F:DNA-binding transcription factor activity"/>
    <property type="evidence" value="ECO:0007669"/>
    <property type="project" value="InterPro"/>
</dbReference>
<dbReference type="Proteomes" id="UP001060336">
    <property type="component" value="Chromosome"/>
</dbReference>
<dbReference type="Pfam" id="PF12802">
    <property type="entry name" value="MarR_2"/>
    <property type="match status" value="1"/>
</dbReference>
<dbReference type="InterPro" id="IPR036390">
    <property type="entry name" value="WH_DNA-bd_sf"/>
</dbReference>
<evidence type="ECO:0000259" key="2">
    <source>
        <dbReference type="PROSITE" id="PS50995"/>
    </source>
</evidence>
<dbReference type="Gene3D" id="1.10.10.10">
    <property type="entry name" value="Winged helix-like DNA-binding domain superfamily/Winged helix DNA-binding domain"/>
    <property type="match status" value="1"/>
</dbReference>
<feature type="domain" description="N-acetyltransferase" evidence="3">
    <location>
        <begin position="151"/>
        <end position="305"/>
    </location>
</feature>
<organism evidence="4 5">
    <name type="scientific">Nisaea acidiphila</name>
    <dbReference type="NCBI Taxonomy" id="1862145"/>
    <lineage>
        <taxon>Bacteria</taxon>
        <taxon>Pseudomonadati</taxon>
        <taxon>Pseudomonadota</taxon>
        <taxon>Alphaproteobacteria</taxon>
        <taxon>Rhodospirillales</taxon>
        <taxon>Thalassobaculaceae</taxon>
        <taxon>Nisaea</taxon>
    </lineage>
</organism>
<dbReference type="Pfam" id="PF00583">
    <property type="entry name" value="Acetyltransf_1"/>
    <property type="match status" value="1"/>
</dbReference>